<gene>
    <name evidence="1" type="ORF">BEMITA_LOCUS12641</name>
</gene>
<reference evidence="1" key="1">
    <citation type="submission" date="2021-12" db="EMBL/GenBank/DDBJ databases">
        <authorList>
            <person name="King R."/>
        </authorList>
    </citation>
    <scope>NUCLEOTIDE SEQUENCE</scope>
</reference>
<dbReference type="PANTHER" id="PTHR35455:SF1">
    <property type="entry name" value="AGAP005842-PA"/>
    <property type="match status" value="1"/>
</dbReference>
<dbReference type="KEGG" id="btab:109037237"/>
<organism evidence="1 2">
    <name type="scientific">Bemisia tabaci</name>
    <name type="common">Sweetpotato whitefly</name>
    <name type="synonym">Aleurodes tabaci</name>
    <dbReference type="NCBI Taxonomy" id="7038"/>
    <lineage>
        <taxon>Eukaryota</taxon>
        <taxon>Metazoa</taxon>
        <taxon>Ecdysozoa</taxon>
        <taxon>Arthropoda</taxon>
        <taxon>Hexapoda</taxon>
        <taxon>Insecta</taxon>
        <taxon>Pterygota</taxon>
        <taxon>Neoptera</taxon>
        <taxon>Paraneoptera</taxon>
        <taxon>Hemiptera</taxon>
        <taxon>Sternorrhyncha</taxon>
        <taxon>Aleyrodoidea</taxon>
        <taxon>Aleyrodidae</taxon>
        <taxon>Aleyrodinae</taxon>
        <taxon>Bemisia</taxon>
    </lineage>
</organism>
<dbReference type="AlphaFoldDB" id="A0A9P0F8Y5"/>
<evidence type="ECO:0000313" key="1">
    <source>
        <dbReference type="EMBL" id="CAH0394330.1"/>
    </source>
</evidence>
<dbReference type="EMBL" id="OU963869">
    <property type="protein sequence ID" value="CAH0394330.1"/>
    <property type="molecule type" value="Genomic_DNA"/>
</dbReference>
<dbReference type="PANTHER" id="PTHR35455">
    <property type="entry name" value="UNNAMED PRODUCT"/>
    <property type="match status" value="1"/>
</dbReference>
<proteinExistence type="predicted"/>
<dbReference type="InterPro" id="IPR031985">
    <property type="entry name" value="DUF4787"/>
</dbReference>
<evidence type="ECO:0000313" key="2">
    <source>
        <dbReference type="Proteomes" id="UP001152759"/>
    </source>
</evidence>
<accession>A0A9P0F8Y5</accession>
<dbReference type="Proteomes" id="UP001152759">
    <property type="component" value="Chromosome 8"/>
</dbReference>
<keyword evidence="2" id="KW-1185">Reference proteome</keyword>
<sequence>MTAALKKLPIYPRLIYLIMLYTFTEGANEYKTSFTFREYPFKETSKNEIIFHEFEHACEQNPSCAQLVGVKHVSCARECVSPTCYKEIYRPDELEEGEIDVRLNSFKGCFIQQLSRR</sequence>
<name>A0A9P0F8Y5_BEMTA</name>
<protein>
    <submittedName>
        <fullName evidence="1">Uncharacterized protein</fullName>
    </submittedName>
</protein>
<dbReference type="Pfam" id="PF16029">
    <property type="entry name" value="DUF4787"/>
    <property type="match status" value="1"/>
</dbReference>